<name>A1Z6C6_9FIRM</name>
<sequence length="159" mass="18453">MTAAPVTIRPAVIRDWPAVSELWRALDEWHASFRPDLFPMSDVVEPRSVYRSALEDPDAWIGVAEQTGTIVGSVEIMIHELGWPGTRWRQQWALLVRLYVRPEVRGQGIGRRLFEAARNWASDRGVRQMLWLVWNQEASRFYRGLGAETMGEVQHLRWD</sequence>
<feature type="domain" description="N-acetyltransferase" evidence="3">
    <location>
        <begin position="6"/>
        <end position="159"/>
    </location>
</feature>
<dbReference type="PROSITE" id="PS51186">
    <property type="entry name" value="GNAT"/>
    <property type="match status" value="1"/>
</dbReference>
<dbReference type="Gene3D" id="3.40.630.30">
    <property type="match status" value="1"/>
</dbReference>
<dbReference type="InterPro" id="IPR000182">
    <property type="entry name" value="GNAT_dom"/>
</dbReference>
<dbReference type="GO" id="GO:0016747">
    <property type="term" value="F:acyltransferase activity, transferring groups other than amino-acyl groups"/>
    <property type="evidence" value="ECO:0007669"/>
    <property type="project" value="InterPro"/>
</dbReference>
<reference evidence="4" key="3">
    <citation type="journal article" date="2007" name="Microbiology">
        <title>Ribulose bisphosphate carboxylase activity and a Calvin cycle gene cluster in Sulfobacillus species.</title>
        <authorList>
            <person name="Caldwell P.E."/>
            <person name="McLean M.R."/>
            <person name="Norris P.R."/>
        </authorList>
    </citation>
    <scope>NUCLEOTIDE SEQUENCE</scope>
    <source>
        <strain evidence="4">NAL</strain>
    </source>
</reference>
<evidence type="ECO:0000256" key="2">
    <source>
        <dbReference type="ARBA" id="ARBA00023315"/>
    </source>
</evidence>
<proteinExistence type="predicted"/>
<dbReference type="SUPFAM" id="SSF55729">
    <property type="entry name" value="Acyl-CoA N-acyltransferases (Nat)"/>
    <property type="match status" value="1"/>
</dbReference>
<keyword evidence="1 4" id="KW-0808">Transferase</keyword>
<protein>
    <submittedName>
        <fullName evidence="4">Acetyltransferase</fullName>
    </submittedName>
</protein>
<dbReference type="EMBL" id="U75301">
    <property type="protein sequence ID" value="ABM17105.1"/>
    <property type="molecule type" value="Genomic_DNA"/>
</dbReference>
<reference evidence="4" key="1">
    <citation type="submission" date="1995-10" db="EMBL/GenBank/DDBJ databases">
        <title>Partial sequence of the Rubisco large chain of two acidophilic Gram positive, mineral sulphide-oxidising bacteria.</title>
        <authorList>
            <person name="Clark D.A."/>
            <person name="Norris P.R."/>
        </authorList>
    </citation>
    <scope>NUCLEOTIDE SEQUENCE</scope>
    <source>
        <strain evidence="4">NAL</strain>
    </source>
</reference>
<evidence type="ECO:0000256" key="1">
    <source>
        <dbReference type="ARBA" id="ARBA00022679"/>
    </source>
</evidence>
<dbReference type="AlphaFoldDB" id="A1Z6C6"/>
<dbReference type="CDD" id="cd04301">
    <property type="entry name" value="NAT_SF"/>
    <property type="match status" value="1"/>
</dbReference>
<evidence type="ECO:0000259" key="3">
    <source>
        <dbReference type="PROSITE" id="PS51186"/>
    </source>
</evidence>
<keyword evidence="2" id="KW-0012">Acyltransferase</keyword>
<dbReference type="PANTHER" id="PTHR43877">
    <property type="entry name" value="AMINOALKYLPHOSPHONATE N-ACETYLTRANSFERASE-RELATED-RELATED"/>
    <property type="match status" value="1"/>
</dbReference>
<accession>A1Z6C6</accession>
<dbReference type="OMA" id="QWARDAN"/>
<dbReference type="InterPro" id="IPR050832">
    <property type="entry name" value="Bact_Acetyltransf"/>
</dbReference>
<reference evidence="4" key="2">
    <citation type="submission" date="2006-12" db="EMBL/GenBank/DDBJ databases">
        <authorList>
            <person name="Caldwell P.E."/>
            <person name="Norris P.R."/>
        </authorList>
    </citation>
    <scope>NUCLEOTIDE SEQUENCE</scope>
    <source>
        <strain evidence="4">NAL</strain>
    </source>
</reference>
<dbReference type="Pfam" id="PF00583">
    <property type="entry name" value="Acetyltransf_1"/>
    <property type="match status" value="1"/>
</dbReference>
<dbReference type="InterPro" id="IPR016181">
    <property type="entry name" value="Acyl_CoA_acyltransferase"/>
</dbReference>
<organism evidence="4">
    <name type="scientific">Sulfobacillus acidophilus</name>
    <dbReference type="NCBI Taxonomy" id="53633"/>
    <lineage>
        <taxon>Bacteria</taxon>
        <taxon>Bacillati</taxon>
        <taxon>Bacillota</taxon>
        <taxon>Clostridia</taxon>
        <taxon>Eubacteriales</taxon>
        <taxon>Clostridiales Family XVII. Incertae Sedis</taxon>
        <taxon>Sulfobacillus</taxon>
    </lineage>
</organism>
<evidence type="ECO:0000313" key="4">
    <source>
        <dbReference type="EMBL" id="ABM17105.1"/>
    </source>
</evidence>